<evidence type="ECO:0000256" key="6">
    <source>
        <dbReference type="SAM" id="Phobius"/>
    </source>
</evidence>
<sequence length="537" mass="59998">QAIDPAEKRLNELGYKQELRTFFFFCSQVLFKIIAIAFSTVNLFVAIPLYGPTLQYAGPASMIWGWIVVSFFTWFVALAMAEICSSFPTTGSLYFWSAHLAGPKWGPFASWCCAWLETIGLISAIGTQAYTGSQMLQIIILLCTGTNTNGGYWAPKWLLLCMYIGLSIIWAILNTFAINVISFLNIFSICWLVMGALIIIIMVPLVALTTQPASYVFTSFELAPQSTGISSVPYAVVLSLLLSQYSLYGYDAVAHLAEETLDAERNGPIAMLSSIGIVSVLGWAYLLSLTFSIQVRTLFYYLYLYLLFQISLILVVLCYQNPTYLYDPNNETGGLYVPAQILYDAFHGRFHNSIGAIVLLFIMWVSFFFGGLSALTSSARVVYALSRDNGIPLSSIWRKLHPKYKVPVNAVWLSAAITILIGIPILKVDVVFTAIVSMSTIGWVGSYAVPIFFRMVIEEKRFKHGPFYLGKASRPVCLVAFLWICYTCSAFLIPTYYPITLNTFNYAPVVLGVVLALVMLWWIVDARNWFKGPVRNI</sequence>
<evidence type="ECO:0000256" key="1">
    <source>
        <dbReference type="ARBA" id="ARBA00004141"/>
    </source>
</evidence>
<dbReference type="Gene3D" id="1.20.1740.10">
    <property type="entry name" value="Amino acid/polyamine transporter I"/>
    <property type="match status" value="1"/>
</dbReference>
<feature type="transmembrane region" description="Helical" evidence="6">
    <location>
        <begin position="21"/>
        <end position="51"/>
    </location>
</feature>
<feature type="transmembrane region" description="Helical" evidence="6">
    <location>
        <begin position="354"/>
        <end position="385"/>
    </location>
</feature>
<feature type="non-terminal residue" evidence="7">
    <location>
        <position position="1"/>
    </location>
</feature>
<accession>S8CGA5</accession>
<dbReference type="Proteomes" id="UP000015453">
    <property type="component" value="Unassembled WGS sequence"/>
</dbReference>
<dbReference type="InterPro" id="IPR004840">
    <property type="entry name" value="Amino_acid_permease_CS"/>
</dbReference>
<keyword evidence="2" id="KW-0813">Transport</keyword>
<dbReference type="GO" id="GO:0016020">
    <property type="term" value="C:membrane"/>
    <property type="evidence" value="ECO:0007669"/>
    <property type="project" value="UniProtKB-SubCell"/>
</dbReference>
<evidence type="ECO:0000256" key="3">
    <source>
        <dbReference type="ARBA" id="ARBA00022692"/>
    </source>
</evidence>
<feature type="transmembrane region" description="Helical" evidence="6">
    <location>
        <begin position="157"/>
        <end position="177"/>
    </location>
</feature>
<keyword evidence="5 6" id="KW-0472">Membrane</keyword>
<dbReference type="PANTHER" id="PTHR45649">
    <property type="entry name" value="AMINO-ACID PERMEASE BAT1"/>
    <property type="match status" value="1"/>
</dbReference>
<proteinExistence type="predicted"/>
<dbReference type="PIRSF" id="PIRSF006060">
    <property type="entry name" value="AA_transporter"/>
    <property type="match status" value="1"/>
</dbReference>
<organism evidence="7 8">
    <name type="scientific">Genlisea aurea</name>
    <dbReference type="NCBI Taxonomy" id="192259"/>
    <lineage>
        <taxon>Eukaryota</taxon>
        <taxon>Viridiplantae</taxon>
        <taxon>Streptophyta</taxon>
        <taxon>Embryophyta</taxon>
        <taxon>Tracheophyta</taxon>
        <taxon>Spermatophyta</taxon>
        <taxon>Magnoliopsida</taxon>
        <taxon>eudicotyledons</taxon>
        <taxon>Gunneridae</taxon>
        <taxon>Pentapetalae</taxon>
        <taxon>asterids</taxon>
        <taxon>lamiids</taxon>
        <taxon>Lamiales</taxon>
        <taxon>Lentibulariaceae</taxon>
        <taxon>Genlisea</taxon>
    </lineage>
</organism>
<reference evidence="7 8" key="1">
    <citation type="journal article" date="2013" name="BMC Genomics">
        <title>The miniature genome of a carnivorous plant Genlisea aurea contains a low number of genes and short non-coding sequences.</title>
        <authorList>
            <person name="Leushkin E.V."/>
            <person name="Sutormin R.A."/>
            <person name="Nabieva E.R."/>
            <person name="Penin A.A."/>
            <person name="Kondrashov A.S."/>
            <person name="Logacheva M.D."/>
        </authorList>
    </citation>
    <scope>NUCLEOTIDE SEQUENCE [LARGE SCALE GENOMIC DNA]</scope>
</reference>
<comment type="subcellular location">
    <subcellularLocation>
        <location evidence="1">Membrane</location>
        <topology evidence="1">Multi-pass membrane protein</topology>
    </subcellularLocation>
</comment>
<feature type="transmembrane region" description="Helical" evidence="6">
    <location>
        <begin position="268"/>
        <end position="286"/>
    </location>
</feature>
<evidence type="ECO:0000256" key="2">
    <source>
        <dbReference type="ARBA" id="ARBA00022448"/>
    </source>
</evidence>
<gene>
    <name evidence="7" type="ORF">M569_11182</name>
</gene>
<feature type="transmembrane region" description="Helical" evidence="6">
    <location>
        <begin position="298"/>
        <end position="317"/>
    </location>
</feature>
<keyword evidence="8" id="KW-1185">Reference proteome</keyword>
<name>S8CGA5_9LAMI</name>
<evidence type="ECO:0000313" key="8">
    <source>
        <dbReference type="Proteomes" id="UP000015453"/>
    </source>
</evidence>
<evidence type="ECO:0000313" key="7">
    <source>
        <dbReference type="EMBL" id="EPS63601.1"/>
    </source>
</evidence>
<feature type="transmembrane region" description="Helical" evidence="6">
    <location>
        <begin position="503"/>
        <end position="524"/>
    </location>
</feature>
<dbReference type="Pfam" id="PF13520">
    <property type="entry name" value="AA_permease_2"/>
    <property type="match status" value="1"/>
</dbReference>
<evidence type="ECO:0000256" key="5">
    <source>
        <dbReference type="ARBA" id="ARBA00023136"/>
    </source>
</evidence>
<dbReference type="AlphaFoldDB" id="S8CGA5"/>
<comment type="caution">
    <text evidence="7">The sequence shown here is derived from an EMBL/GenBank/DDBJ whole genome shotgun (WGS) entry which is preliminary data.</text>
</comment>
<dbReference type="OrthoDB" id="3257095at2759"/>
<feature type="transmembrane region" description="Helical" evidence="6">
    <location>
        <begin position="432"/>
        <end position="456"/>
    </location>
</feature>
<dbReference type="GO" id="GO:0022857">
    <property type="term" value="F:transmembrane transporter activity"/>
    <property type="evidence" value="ECO:0007669"/>
    <property type="project" value="InterPro"/>
</dbReference>
<protein>
    <submittedName>
        <fullName evidence="7">Uncharacterized protein</fullName>
    </submittedName>
</protein>
<feature type="transmembrane region" description="Helical" evidence="6">
    <location>
        <begin position="63"/>
        <end position="81"/>
    </location>
</feature>
<feature type="transmembrane region" description="Helical" evidence="6">
    <location>
        <begin position="476"/>
        <end position="497"/>
    </location>
</feature>
<dbReference type="EMBL" id="AUSU01005380">
    <property type="protein sequence ID" value="EPS63601.1"/>
    <property type="molecule type" value="Genomic_DNA"/>
</dbReference>
<feature type="transmembrane region" description="Helical" evidence="6">
    <location>
        <begin position="183"/>
        <end position="208"/>
    </location>
</feature>
<dbReference type="InterPro" id="IPR002293">
    <property type="entry name" value="AA/rel_permease1"/>
</dbReference>
<dbReference type="GO" id="GO:0006865">
    <property type="term" value="P:amino acid transport"/>
    <property type="evidence" value="ECO:0007669"/>
    <property type="project" value="InterPro"/>
</dbReference>
<dbReference type="PANTHER" id="PTHR45649:SF26">
    <property type="entry name" value="OS04G0435100 PROTEIN"/>
    <property type="match status" value="1"/>
</dbReference>
<keyword evidence="4 6" id="KW-1133">Transmembrane helix</keyword>
<evidence type="ECO:0000256" key="4">
    <source>
        <dbReference type="ARBA" id="ARBA00022989"/>
    </source>
</evidence>
<keyword evidence="3 6" id="KW-0812">Transmembrane</keyword>
<feature type="transmembrane region" description="Helical" evidence="6">
    <location>
        <begin position="406"/>
        <end position="426"/>
    </location>
</feature>
<dbReference type="PROSITE" id="PS00218">
    <property type="entry name" value="AMINO_ACID_PERMEASE_1"/>
    <property type="match status" value="1"/>
</dbReference>